<accession>A0AAC8YRZ0</accession>
<dbReference type="AlphaFoldDB" id="A0AAC8YRZ0"/>
<organism evidence="3 5">
    <name type="scientific">Aminobacter aminovorans</name>
    <name type="common">Chelatobacter heintzii</name>
    <dbReference type="NCBI Taxonomy" id="83263"/>
    <lineage>
        <taxon>Bacteria</taxon>
        <taxon>Pseudomonadati</taxon>
        <taxon>Pseudomonadota</taxon>
        <taxon>Alphaproteobacteria</taxon>
        <taxon>Hyphomicrobiales</taxon>
        <taxon>Phyllobacteriaceae</taxon>
        <taxon>Aminobacter</taxon>
    </lineage>
</organism>
<gene>
    <name evidence="3" type="ORF">AA2016_4460</name>
    <name evidence="4" type="ORF">FHS67_002390</name>
</gene>
<evidence type="ECO:0000313" key="5">
    <source>
        <dbReference type="Proteomes" id="UP000075755"/>
    </source>
</evidence>
<dbReference type="Proteomes" id="UP000577697">
    <property type="component" value="Unassembled WGS sequence"/>
</dbReference>
<keyword evidence="2" id="KW-1133">Transmembrane helix</keyword>
<evidence type="ECO:0000256" key="2">
    <source>
        <dbReference type="SAM" id="Phobius"/>
    </source>
</evidence>
<keyword evidence="2" id="KW-0472">Membrane</keyword>
<dbReference type="EMBL" id="JACICB010000008">
    <property type="protein sequence ID" value="MBB3706070.1"/>
    <property type="molecule type" value="Genomic_DNA"/>
</dbReference>
<dbReference type="Proteomes" id="UP000075755">
    <property type="component" value="Chromosome"/>
</dbReference>
<feature type="transmembrane region" description="Helical" evidence="2">
    <location>
        <begin position="84"/>
        <end position="107"/>
    </location>
</feature>
<reference evidence="3 5" key="1">
    <citation type="submission" date="2016-03" db="EMBL/GenBank/DDBJ databases">
        <title>Complete genome of Aminobacter aminovorans KCTC 2477.</title>
        <authorList>
            <person name="Kim K.M."/>
        </authorList>
    </citation>
    <scope>NUCLEOTIDE SEQUENCE [LARGE SCALE GENOMIC DNA]</scope>
    <source>
        <strain evidence="3 5">KCTC 2477</strain>
    </source>
</reference>
<feature type="transmembrane region" description="Helical" evidence="2">
    <location>
        <begin position="157"/>
        <end position="183"/>
    </location>
</feature>
<evidence type="ECO:0000313" key="6">
    <source>
        <dbReference type="Proteomes" id="UP000577697"/>
    </source>
</evidence>
<keyword evidence="2" id="KW-0812">Transmembrane</keyword>
<feature type="region of interest" description="Disordered" evidence="1">
    <location>
        <begin position="30"/>
        <end position="80"/>
    </location>
</feature>
<dbReference type="RefSeq" id="WP_067963944.1">
    <property type="nucleotide sequence ID" value="NZ_CP015005.1"/>
</dbReference>
<evidence type="ECO:0000313" key="4">
    <source>
        <dbReference type="EMBL" id="MBB3706070.1"/>
    </source>
</evidence>
<dbReference type="KEGG" id="aak:AA2016_4460"/>
<dbReference type="EMBL" id="CP015005">
    <property type="protein sequence ID" value="AMS43372.1"/>
    <property type="molecule type" value="Genomic_DNA"/>
</dbReference>
<name>A0AAC8YRZ0_AMIAI</name>
<evidence type="ECO:0000313" key="3">
    <source>
        <dbReference type="EMBL" id="AMS43372.1"/>
    </source>
</evidence>
<keyword evidence="6" id="KW-1185">Reference proteome</keyword>
<protein>
    <submittedName>
        <fullName evidence="3">Uncharacterized protein</fullName>
    </submittedName>
</protein>
<proteinExistence type="predicted"/>
<reference evidence="4 6" key="2">
    <citation type="submission" date="2020-08" db="EMBL/GenBank/DDBJ databases">
        <title>Genomic Encyclopedia of Type Strains, Phase IV (KMG-IV): sequencing the most valuable type-strain genomes for metagenomic binning, comparative biology and taxonomic classification.</title>
        <authorList>
            <person name="Goeker M."/>
        </authorList>
    </citation>
    <scope>NUCLEOTIDE SEQUENCE [LARGE SCALE GENOMIC DNA]</scope>
    <source>
        <strain evidence="4 6">DSM 10368</strain>
    </source>
</reference>
<sequence length="195" mass="19596">MGGHDFRNKYSSKSRDGLLGAVLGEIGKRLGDKAPGHGSSSLGSSGHGSGGNWGQRSPSGNDASAAFGRDGRGLQGKAAPRSRLPGFGSTAALVVLVVWTLLAWGGYSLVDGVLAWTSSNAGALVQTGRDAAAATGIGSEVVGVVGSAETSGLLGGFFALLGAVLKPLVVVVWLVGAVLIMAAPRLVSLLTRKFR</sequence>
<evidence type="ECO:0000256" key="1">
    <source>
        <dbReference type="SAM" id="MobiDB-lite"/>
    </source>
</evidence>